<dbReference type="Proteomes" id="UP000018958">
    <property type="component" value="Unassembled WGS sequence"/>
</dbReference>
<dbReference type="Gene3D" id="4.10.60.10">
    <property type="entry name" value="Zinc finger, CCHC-type"/>
    <property type="match status" value="1"/>
</dbReference>
<organism evidence="4 5">
    <name type="scientific">Phytophthora nicotianae CJ01A1</name>
    <dbReference type="NCBI Taxonomy" id="1317063"/>
    <lineage>
        <taxon>Eukaryota</taxon>
        <taxon>Sar</taxon>
        <taxon>Stramenopiles</taxon>
        <taxon>Oomycota</taxon>
        <taxon>Peronosporomycetes</taxon>
        <taxon>Peronosporales</taxon>
        <taxon>Peronosporaceae</taxon>
        <taxon>Phytophthora</taxon>
    </lineage>
</organism>
<feature type="region of interest" description="Disordered" evidence="2">
    <location>
        <begin position="1"/>
        <end position="102"/>
    </location>
</feature>
<feature type="region of interest" description="Disordered" evidence="2">
    <location>
        <begin position="160"/>
        <end position="181"/>
    </location>
</feature>
<sequence>MSTPSRSRGSTSNPAQTSATLPAPAGPAITTPGGLGAVQAMVQRAAGGTTRGRGSGRSSRASGEGRSQSMPHGSVAVASESAYPKITQVPTTTTGTVPAGTSTILGTAGSGVGPVVSSENQVAPCWHPAQVSNALSTTSKATWSCRWTIDGSYLELRKYPTSDQWDGSPDKLSDSKSKDGHPVLRGCTIASQMNPTNPVVWGTTGVRAQSGLTKIGLNPPAASFGSAWNAPFTETPAGWEAFYTQSGWPGTPSTTSGGPYGPGGPGGPINDFETTRTRFHNQFVCQTPLQLIERLQTTKRFKGMSAEVWGDQVSSLCDAAQCFDPQMRYEYFLSGLRNSEWKAALATTKNESEFENDWSKNDESTRAMVRQVMGMVQQTQNLLVQQQQTWIPMSHQVAAAYQTPQQSHAPNQMSPIALPFTPGRGIRQGADMYTQGGHIVCGRCHAGMHRITCWCSRATCTNCGQEGHARMECEEPYKQPNRPQGQSQQRTSNYNNRNGQQRSGRACFLCNQKDHLVAEYPMRASFQQFKPQQSTGSGANQGQTPS</sequence>
<dbReference type="OrthoDB" id="127075at2759"/>
<feature type="non-terminal residue" evidence="4">
    <location>
        <position position="546"/>
    </location>
</feature>
<feature type="compositionally biased region" description="Low complexity" evidence="2">
    <location>
        <begin position="56"/>
        <end position="69"/>
    </location>
</feature>
<name>W2VPW0_PHYNI</name>
<feature type="compositionally biased region" description="Polar residues" evidence="2">
    <location>
        <begin position="1"/>
        <end position="18"/>
    </location>
</feature>
<evidence type="ECO:0000313" key="4">
    <source>
        <dbReference type="EMBL" id="ETO99468.1"/>
    </source>
</evidence>
<reference evidence="4 5" key="1">
    <citation type="submission" date="2013-11" db="EMBL/GenBank/DDBJ databases">
        <title>The Genome Sequence of Phytophthora parasitica CJ01A1.</title>
        <authorList>
            <consortium name="The Broad Institute Genomics Platform"/>
            <person name="Russ C."/>
            <person name="Tyler B."/>
            <person name="Panabieres F."/>
            <person name="Shan W."/>
            <person name="Tripathy S."/>
            <person name="Grunwald N."/>
            <person name="Machado M."/>
            <person name="Johnson C.S."/>
            <person name="Walker B."/>
            <person name="Young S.K."/>
            <person name="Zeng Q."/>
            <person name="Gargeya S."/>
            <person name="Fitzgerald M."/>
            <person name="Haas B."/>
            <person name="Abouelleil A."/>
            <person name="Allen A.W."/>
            <person name="Alvarado L."/>
            <person name="Arachchi H.M."/>
            <person name="Berlin A.M."/>
            <person name="Chapman S.B."/>
            <person name="Gainer-Dewar J."/>
            <person name="Goldberg J."/>
            <person name="Griggs A."/>
            <person name="Gujja S."/>
            <person name="Hansen M."/>
            <person name="Howarth C."/>
            <person name="Imamovic A."/>
            <person name="Ireland A."/>
            <person name="Larimer J."/>
            <person name="McCowan C."/>
            <person name="Murphy C."/>
            <person name="Pearson M."/>
            <person name="Poon T.W."/>
            <person name="Priest M."/>
            <person name="Roberts A."/>
            <person name="Saif S."/>
            <person name="Shea T."/>
            <person name="Sisk P."/>
            <person name="Sykes S."/>
            <person name="Wortman J."/>
            <person name="Nusbaum C."/>
            <person name="Birren B."/>
        </authorList>
    </citation>
    <scope>NUCLEOTIDE SEQUENCE [LARGE SCALE GENOMIC DNA]</scope>
    <source>
        <strain evidence="4 5">CJ01A1</strain>
    </source>
</reference>
<evidence type="ECO:0000256" key="2">
    <source>
        <dbReference type="SAM" id="MobiDB-lite"/>
    </source>
</evidence>
<dbReference type="GO" id="GO:0003676">
    <property type="term" value="F:nucleic acid binding"/>
    <property type="evidence" value="ECO:0007669"/>
    <property type="project" value="InterPro"/>
</dbReference>
<evidence type="ECO:0000259" key="3">
    <source>
        <dbReference type="PROSITE" id="PS50158"/>
    </source>
</evidence>
<dbReference type="InterPro" id="IPR001878">
    <property type="entry name" value="Znf_CCHC"/>
</dbReference>
<feature type="compositionally biased region" description="Low complexity" evidence="2">
    <location>
        <begin position="19"/>
        <end position="32"/>
    </location>
</feature>
<feature type="compositionally biased region" description="Low complexity" evidence="2">
    <location>
        <begin position="87"/>
        <end position="102"/>
    </location>
</feature>
<feature type="region of interest" description="Disordered" evidence="2">
    <location>
        <begin position="527"/>
        <end position="546"/>
    </location>
</feature>
<dbReference type="CDD" id="cd20335">
    <property type="entry name" value="BRcat_RBR"/>
    <property type="match status" value="1"/>
</dbReference>
<dbReference type="EMBL" id="ANIX01005493">
    <property type="protein sequence ID" value="ETO99468.1"/>
    <property type="molecule type" value="Genomic_DNA"/>
</dbReference>
<keyword evidence="1" id="KW-0479">Metal-binding</keyword>
<dbReference type="GO" id="GO:0008270">
    <property type="term" value="F:zinc ion binding"/>
    <property type="evidence" value="ECO:0007669"/>
    <property type="project" value="UniProtKB-KW"/>
</dbReference>
<feature type="region of interest" description="Disordered" evidence="2">
    <location>
        <begin position="476"/>
        <end position="501"/>
    </location>
</feature>
<gene>
    <name evidence="4" type="ORF">F441_23117</name>
</gene>
<keyword evidence="1" id="KW-0863">Zinc-finger</keyword>
<dbReference type="AlphaFoldDB" id="W2VPW0"/>
<dbReference type="SMART" id="SM00343">
    <property type="entry name" value="ZnF_C2HC"/>
    <property type="match status" value="2"/>
</dbReference>
<feature type="compositionally biased region" description="Basic and acidic residues" evidence="2">
    <location>
        <begin position="168"/>
        <end position="181"/>
    </location>
</feature>
<accession>W2VPW0</accession>
<comment type="caution">
    <text evidence="4">The sequence shown here is derived from an EMBL/GenBank/DDBJ whole genome shotgun (WGS) entry which is preliminary data.</text>
</comment>
<protein>
    <recommendedName>
        <fullName evidence="3">CCHC-type domain-containing protein</fullName>
    </recommendedName>
</protein>
<evidence type="ECO:0000313" key="5">
    <source>
        <dbReference type="Proteomes" id="UP000018958"/>
    </source>
</evidence>
<feature type="domain" description="CCHC-type" evidence="3">
    <location>
        <begin position="460"/>
        <end position="475"/>
    </location>
</feature>
<evidence type="ECO:0000256" key="1">
    <source>
        <dbReference type="PROSITE-ProRule" id="PRU00047"/>
    </source>
</evidence>
<dbReference type="PROSITE" id="PS50158">
    <property type="entry name" value="ZF_CCHC"/>
    <property type="match status" value="1"/>
</dbReference>
<keyword evidence="1" id="KW-0862">Zinc</keyword>
<proteinExistence type="predicted"/>
<feature type="compositionally biased region" description="Polar residues" evidence="2">
    <location>
        <begin position="481"/>
        <end position="501"/>
    </location>
</feature>